<gene>
    <name evidence="3" type="ORF">AX660_10490</name>
</gene>
<comment type="caution">
    <text evidence="3">The sequence shown here is derived from an EMBL/GenBank/DDBJ whole genome shotgun (WGS) entry which is preliminary data.</text>
</comment>
<dbReference type="RefSeq" id="WP_082768775.1">
    <property type="nucleotide sequence ID" value="NZ_LSNE01000003.1"/>
</dbReference>
<feature type="chain" id="PRO_5007469440" evidence="2">
    <location>
        <begin position="22"/>
        <end position="188"/>
    </location>
</feature>
<keyword evidence="1" id="KW-0175">Coiled coil</keyword>
<organism evidence="3 4">
    <name type="scientific">Paraglaciecola hydrolytica</name>
    <dbReference type="NCBI Taxonomy" id="1799789"/>
    <lineage>
        <taxon>Bacteria</taxon>
        <taxon>Pseudomonadati</taxon>
        <taxon>Pseudomonadota</taxon>
        <taxon>Gammaproteobacteria</taxon>
        <taxon>Alteromonadales</taxon>
        <taxon>Alteromonadaceae</taxon>
        <taxon>Paraglaciecola</taxon>
    </lineage>
</organism>
<evidence type="ECO:0000313" key="3">
    <source>
        <dbReference type="EMBL" id="KXI30388.1"/>
    </source>
</evidence>
<dbReference type="OrthoDB" id="6384534at2"/>
<protein>
    <submittedName>
        <fullName evidence="3">Uncharacterized protein</fullName>
    </submittedName>
</protein>
<feature type="signal peptide" evidence="2">
    <location>
        <begin position="1"/>
        <end position="21"/>
    </location>
</feature>
<proteinExistence type="predicted"/>
<reference evidence="4" key="1">
    <citation type="submission" date="2016-02" db="EMBL/GenBank/DDBJ databases">
        <authorList>
            <person name="Schultz-Johansen M."/>
            <person name="Glaring M.A."/>
            <person name="Bech P.K."/>
            <person name="Stougaard P."/>
        </authorList>
    </citation>
    <scope>NUCLEOTIDE SEQUENCE [LARGE SCALE GENOMIC DNA]</scope>
    <source>
        <strain evidence="4">S66</strain>
    </source>
</reference>
<evidence type="ECO:0000313" key="4">
    <source>
        <dbReference type="Proteomes" id="UP000070299"/>
    </source>
</evidence>
<keyword evidence="4" id="KW-1185">Reference proteome</keyword>
<evidence type="ECO:0000256" key="2">
    <source>
        <dbReference type="SAM" id="SignalP"/>
    </source>
</evidence>
<accession>A0A136A563</accession>
<sequence>MKKLSKLSVLLVATGFFTVAAISAGSSATANVDNNYRIRVLQDCKLVAEYAMTQEQINAYQELQKIEGTMAALELPIKAIEQQIQVYSNKIEQLSALAIQETDTTLHIDKTYLKQQDEVAKQLQKLIASHQADFDAIGQQGEKISAVAHKFEKAMAVTIDGLEHDQIEILSPEKLTSSHYCHNEKSEV</sequence>
<feature type="coiled-coil region" evidence="1">
    <location>
        <begin position="77"/>
        <end position="133"/>
    </location>
</feature>
<dbReference type="Proteomes" id="UP000070299">
    <property type="component" value="Unassembled WGS sequence"/>
</dbReference>
<keyword evidence="2" id="KW-0732">Signal</keyword>
<dbReference type="AlphaFoldDB" id="A0A136A563"/>
<name>A0A136A563_9ALTE</name>
<dbReference type="EMBL" id="LSNE01000003">
    <property type="protein sequence ID" value="KXI30388.1"/>
    <property type="molecule type" value="Genomic_DNA"/>
</dbReference>
<evidence type="ECO:0000256" key="1">
    <source>
        <dbReference type="SAM" id="Coils"/>
    </source>
</evidence>